<dbReference type="PANTHER" id="PTHR24321">
    <property type="entry name" value="DEHYDROGENASES, SHORT CHAIN"/>
    <property type="match status" value="1"/>
</dbReference>
<dbReference type="FunFam" id="3.40.50.720:FF:000084">
    <property type="entry name" value="Short-chain dehydrogenase reductase"/>
    <property type="match status" value="1"/>
</dbReference>
<dbReference type="InterPro" id="IPR002347">
    <property type="entry name" value="SDR_fam"/>
</dbReference>
<dbReference type="Gene3D" id="3.40.50.720">
    <property type="entry name" value="NAD(P)-binding Rossmann-like Domain"/>
    <property type="match status" value="1"/>
</dbReference>
<dbReference type="SUPFAM" id="SSF51735">
    <property type="entry name" value="NAD(P)-binding Rossmann-fold domains"/>
    <property type="match status" value="1"/>
</dbReference>
<dbReference type="STRING" id="767916.AWB91_05450"/>
<evidence type="ECO:0000313" key="3">
    <source>
        <dbReference type="EMBL" id="ORW50135.1"/>
    </source>
</evidence>
<dbReference type="EMBL" id="LQPN01000033">
    <property type="protein sequence ID" value="ORW50135.1"/>
    <property type="molecule type" value="Genomic_DNA"/>
</dbReference>
<accession>A0A1X2AFG8</accession>
<evidence type="ECO:0008006" key="5">
    <source>
        <dbReference type="Google" id="ProtNLM"/>
    </source>
</evidence>
<evidence type="ECO:0000313" key="4">
    <source>
        <dbReference type="Proteomes" id="UP000193285"/>
    </source>
</evidence>
<reference evidence="3 4" key="1">
    <citation type="journal article" date="2015" name="Emerg. Microbes Infect.">
        <title>Characterization of 17 strains belonging to the Mycobacterium simiae complex and description of Mycobacterium paraense sp. nov.</title>
        <authorList>
            <person name="Fusco da Costa A.R."/>
            <person name="Fedrizzi T."/>
            <person name="Lopes M.L."/>
            <person name="Pecorari M."/>
            <person name="Oliveira da Costa W.L."/>
            <person name="Giacobazzi E."/>
            <person name="da Costa Bahia J.R."/>
            <person name="De Sanctis V."/>
            <person name="Batista Lima K.V."/>
            <person name="Bertorelli R."/>
            <person name="Grottola A."/>
            <person name="Fabio A."/>
            <person name="Mariottini A."/>
            <person name="Ferretti P."/>
            <person name="Di Leva F."/>
            <person name="Fregni Serpini G."/>
            <person name="Tagliazucchi S."/>
            <person name="Rumpianesi F."/>
            <person name="Jousson O."/>
            <person name="Segata N."/>
            <person name="Tortoli E."/>
        </authorList>
    </citation>
    <scope>NUCLEOTIDE SEQUENCE [LARGE SCALE GENOMIC DNA]</scope>
    <source>
        <strain evidence="3 4">IEC33</strain>
    </source>
</reference>
<name>A0A1X2AFG8_9MYCO</name>
<organism evidence="3 4">
    <name type="scientific">Mycobacterium paraense</name>
    <dbReference type="NCBI Taxonomy" id="767916"/>
    <lineage>
        <taxon>Bacteria</taxon>
        <taxon>Bacillati</taxon>
        <taxon>Actinomycetota</taxon>
        <taxon>Actinomycetes</taxon>
        <taxon>Mycobacteriales</taxon>
        <taxon>Mycobacteriaceae</taxon>
        <taxon>Mycobacterium</taxon>
        <taxon>Mycobacterium simiae complex</taxon>
    </lineage>
</organism>
<comment type="caution">
    <text evidence="3">The sequence shown here is derived from an EMBL/GenBank/DDBJ whole genome shotgun (WGS) entry which is preliminary data.</text>
</comment>
<evidence type="ECO:0000256" key="1">
    <source>
        <dbReference type="ARBA" id="ARBA00006484"/>
    </source>
</evidence>
<evidence type="ECO:0000256" key="2">
    <source>
        <dbReference type="ARBA" id="ARBA00023002"/>
    </source>
</evidence>
<dbReference type="PRINTS" id="PR00081">
    <property type="entry name" value="GDHRDH"/>
</dbReference>
<dbReference type="Proteomes" id="UP000193285">
    <property type="component" value="Unassembled WGS sequence"/>
</dbReference>
<dbReference type="InterPro" id="IPR036291">
    <property type="entry name" value="NAD(P)-bd_dom_sf"/>
</dbReference>
<protein>
    <recommendedName>
        <fullName evidence="5">Short-chain dehydrogenase</fullName>
    </recommendedName>
</protein>
<dbReference type="AlphaFoldDB" id="A0A1X2AFG8"/>
<proteinExistence type="inferred from homology"/>
<dbReference type="PANTHER" id="PTHR24321:SF14">
    <property type="entry name" value="SHORT-CHAIN TYPE DEHYDROGENASE_REDUCTASE BLR2146-RELATED"/>
    <property type="match status" value="1"/>
</dbReference>
<keyword evidence="2" id="KW-0560">Oxidoreductase</keyword>
<dbReference type="Pfam" id="PF13561">
    <property type="entry name" value="adh_short_C2"/>
    <property type="match status" value="1"/>
</dbReference>
<comment type="similarity">
    <text evidence="1">Belongs to the short-chain dehydrogenases/reductases (SDR) family.</text>
</comment>
<dbReference type="PRINTS" id="PR00080">
    <property type="entry name" value="SDRFAMILY"/>
</dbReference>
<sequence length="271" mass="27866">MCVGQKENSMSRLAGKVAIVTGGAGGIGAATAHELAREGAAVAVVDIDEANAAGVADEIRRTGARALALGGDLAEEDTARDVVGSTLAEFGRIDVLHNNAALTASDFLSRDTTVAEMPLEVWRRSLDVNLGSQLLMCKYAVPEMRRGGGGSIVNMSSGAALSGDKTRLAYGVSKSGVHALTMYVATSEGKRGVRANTIVPGLILTDAVRAHLSEDVIGGLGRATLTPYLGEPKGVAELVVFLASEQSRYITGQMIAIDGGMSAHVGLDTGD</sequence>
<dbReference type="GO" id="GO:0016491">
    <property type="term" value="F:oxidoreductase activity"/>
    <property type="evidence" value="ECO:0007669"/>
    <property type="project" value="UniProtKB-KW"/>
</dbReference>
<gene>
    <name evidence="3" type="ORF">AWB90_09130</name>
</gene>
<dbReference type="CDD" id="cd05233">
    <property type="entry name" value="SDR_c"/>
    <property type="match status" value="1"/>
</dbReference>